<evidence type="ECO:0000313" key="2">
    <source>
        <dbReference type="EMBL" id="KAG2582275.1"/>
    </source>
</evidence>
<name>A0A8T0RB17_PANVG</name>
<proteinExistence type="predicted"/>
<keyword evidence="3" id="KW-1185">Reference proteome</keyword>
<protein>
    <recommendedName>
        <fullName evidence="4">Secreted protein</fullName>
    </recommendedName>
</protein>
<gene>
    <name evidence="2" type="ORF">PVAP13_6KG126140</name>
</gene>
<dbReference type="AlphaFoldDB" id="A0A8T0RB17"/>
<dbReference type="Proteomes" id="UP000823388">
    <property type="component" value="Chromosome 6K"/>
</dbReference>
<evidence type="ECO:0008006" key="4">
    <source>
        <dbReference type="Google" id="ProtNLM"/>
    </source>
</evidence>
<evidence type="ECO:0000313" key="3">
    <source>
        <dbReference type="Proteomes" id="UP000823388"/>
    </source>
</evidence>
<dbReference type="EMBL" id="CM029047">
    <property type="protein sequence ID" value="KAG2582275.1"/>
    <property type="molecule type" value="Genomic_DNA"/>
</dbReference>
<accession>A0A8T0RB17</accession>
<evidence type="ECO:0000256" key="1">
    <source>
        <dbReference type="SAM" id="SignalP"/>
    </source>
</evidence>
<sequence>MISCLNWVLSLLLCRCLPGGTTSLGRFPSPIRTGLDGWTEGRHACRRQANKQGRHACSAGENLMKQISSISIAQENTCTGSTIVPLQE</sequence>
<organism evidence="2 3">
    <name type="scientific">Panicum virgatum</name>
    <name type="common">Blackwell switchgrass</name>
    <dbReference type="NCBI Taxonomy" id="38727"/>
    <lineage>
        <taxon>Eukaryota</taxon>
        <taxon>Viridiplantae</taxon>
        <taxon>Streptophyta</taxon>
        <taxon>Embryophyta</taxon>
        <taxon>Tracheophyta</taxon>
        <taxon>Spermatophyta</taxon>
        <taxon>Magnoliopsida</taxon>
        <taxon>Liliopsida</taxon>
        <taxon>Poales</taxon>
        <taxon>Poaceae</taxon>
        <taxon>PACMAD clade</taxon>
        <taxon>Panicoideae</taxon>
        <taxon>Panicodae</taxon>
        <taxon>Paniceae</taxon>
        <taxon>Panicinae</taxon>
        <taxon>Panicum</taxon>
        <taxon>Panicum sect. Hiantes</taxon>
    </lineage>
</organism>
<feature type="signal peptide" evidence="1">
    <location>
        <begin position="1"/>
        <end position="23"/>
    </location>
</feature>
<feature type="chain" id="PRO_5035718090" description="Secreted protein" evidence="1">
    <location>
        <begin position="24"/>
        <end position="88"/>
    </location>
</feature>
<comment type="caution">
    <text evidence="2">The sequence shown here is derived from an EMBL/GenBank/DDBJ whole genome shotgun (WGS) entry which is preliminary data.</text>
</comment>
<reference evidence="2" key="1">
    <citation type="submission" date="2020-05" db="EMBL/GenBank/DDBJ databases">
        <title>WGS assembly of Panicum virgatum.</title>
        <authorList>
            <person name="Lovell J.T."/>
            <person name="Jenkins J."/>
            <person name="Shu S."/>
            <person name="Juenger T.E."/>
            <person name="Schmutz J."/>
        </authorList>
    </citation>
    <scope>NUCLEOTIDE SEQUENCE</scope>
    <source>
        <strain evidence="2">AP13</strain>
    </source>
</reference>
<keyword evidence="1" id="KW-0732">Signal</keyword>